<feature type="transmembrane region" description="Helical" evidence="5">
    <location>
        <begin position="215"/>
        <end position="241"/>
    </location>
</feature>
<evidence type="ECO:0000313" key="7">
    <source>
        <dbReference type="Proteomes" id="UP001180616"/>
    </source>
</evidence>
<protein>
    <recommendedName>
        <fullName evidence="5">Probable membrane transporter protein</fullName>
    </recommendedName>
</protein>
<feature type="transmembrane region" description="Helical" evidence="5">
    <location>
        <begin position="15"/>
        <end position="34"/>
    </location>
</feature>
<reference evidence="6" key="1">
    <citation type="submission" date="2023-09" db="EMBL/GenBank/DDBJ databases">
        <authorList>
            <consortium name="CW5 consortium"/>
            <person name="Lu C.-W."/>
        </authorList>
    </citation>
    <scope>NUCLEOTIDE SEQUENCE</scope>
    <source>
        <strain evidence="6">KPS</strain>
    </source>
</reference>
<dbReference type="RefSeq" id="WP_309540792.1">
    <property type="nucleotide sequence ID" value="NZ_CP133659.1"/>
</dbReference>
<keyword evidence="5" id="KW-1003">Cell membrane</keyword>
<feature type="transmembrane region" description="Helical" evidence="5">
    <location>
        <begin position="85"/>
        <end position="104"/>
    </location>
</feature>
<name>A0ABY9QYZ1_9BACT</name>
<accession>A0ABY9QYZ1</accession>
<evidence type="ECO:0000256" key="1">
    <source>
        <dbReference type="ARBA" id="ARBA00004141"/>
    </source>
</evidence>
<dbReference type="InterPro" id="IPR002781">
    <property type="entry name" value="TM_pro_TauE-like"/>
</dbReference>
<feature type="transmembrane region" description="Helical" evidence="5">
    <location>
        <begin position="319"/>
        <end position="337"/>
    </location>
</feature>
<evidence type="ECO:0000256" key="5">
    <source>
        <dbReference type="RuleBase" id="RU363041"/>
    </source>
</evidence>
<feature type="transmembrane region" description="Helical" evidence="5">
    <location>
        <begin position="253"/>
        <end position="273"/>
    </location>
</feature>
<feature type="transmembrane region" description="Helical" evidence="5">
    <location>
        <begin position="46"/>
        <end position="65"/>
    </location>
</feature>
<feature type="transmembrane region" description="Helical" evidence="5">
    <location>
        <begin position="280"/>
        <end position="299"/>
    </location>
</feature>
<comment type="similarity">
    <text evidence="5">Belongs to the 4-toluene sulfonate uptake permease (TSUP) (TC 2.A.102) family.</text>
</comment>
<keyword evidence="2 5" id="KW-0812">Transmembrane</keyword>
<feature type="transmembrane region" description="Helical" evidence="5">
    <location>
        <begin position="116"/>
        <end position="133"/>
    </location>
</feature>
<evidence type="ECO:0000313" key="6">
    <source>
        <dbReference type="EMBL" id="WMW64719.1"/>
    </source>
</evidence>
<dbReference type="Proteomes" id="UP001180616">
    <property type="component" value="Chromosome"/>
</dbReference>
<proteinExistence type="inferred from homology"/>
<feature type="transmembrane region" description="Helical" evidence="5">
    <location>
        <begin position="180"/>
        <end position="203"/>
    </location>
</feature>
<keyword evidence="3 5" id="KW-1133">Transmembrane helix</keyword>
<organism evidence="6 7">
    <name type="scientific">Nitratidesulfovibrio liaohensis</name>
    <dbReference type="NCBI Taxonomy" id="2604158"/>
    <lineage>
        <taxon>Bacteria</taxon>
        <taxon>Pseudomonadati</taxon>
        <taxon>Thermodesulfobacteriota</taxon>
        <taxon>Desulfovibrionia</taxon>
        <taxon>Desulfovibrionales</taxon>
        <taxon>Desulfovibrionaceae</taxon>
        <taxon>Nitratidesulfovibrio</taxon>
    </lineage>
</organism>
<sequence>MEWLYILMPIAGVKIFWPGLIILGVGVGIIGGFFGMGGAWMVTPGLNILGFPMAFAIGTDIAHMAGKSLISTMRHGKFGNVDYKLGMIMLVGTVVGFEVGAQMVMWLERMGNVEKVVRWIYIALLTLIAWMVFHDVAKRREKERQAAAKGEKLEAGATGVEWHKTLHKIKIPPMVHLKEAGIYCSAWLPIFVSFATGWLAGILGIGGGLIRMPALIYLIGCPTHVAVGTDLFEVMISGLYGAATYTYKGRTELVAAMIMLVGASVGAQVGAVATKYIKGYGIRIAFGLAVVGCALSILMKLVQPWLPQFKSALDTGATVLVLGLVSCMSLYIFIRMVQGVKMELARKKAA</sequence>
<evidence type="ECO:0000256" key="2">
    <source>
        <dbReference type="ARBA" id="ARBA00022692"/>
    </source>
</evidence>
<dbReference type="Pfam" id="PF01925">
    <property type="entry name" value="TauE"/>
    <property type="match status" value="1"/>
</dbReference>
<evidence type="ECO:0000256" key="4">
    <source>
        <dbReference type="ARBA" id="ARBA00023136"/>
    </source>
</evidence>
<dbReference type="EMBL" id="CP133659">
    <property type="protein sequence ID" value="WMW64719.1"/>
    <property type="molecule type" value="Genomic_DNA"/>
</dbReference>
<dbReference type="PANTHER" id="PTHR43483">
    <property type="entry name" value="MEMBRANE TRANSPORTER PROTEIN HI_0806-RELATED"/>
    <property type="match status" value="1"/>
</dbReference>
<comment type="subcellular location">
    <subcellularLocation>
        <location evidence="5">Cell membrane</location>
        <topology evidence="5">Multi-pass membrane protein</topology>
    </subcellularLocation>
    <subcellularLocation>
        <location evidence="1">Membrane</location>
        <topology evidence="1">Multi-pass membrane protein</topology>
    </subcellularLocation>
</comment>
<evidence type="ECO:0000256" key="3">
    <source>
        <dbReference type="ARBA" id="ARBA00022989"/>
    </source>
</evidence>
<keyword evidence="4 5" id="KW-0472">Membrane</keyword>
<keyword evidence="7" id="KW-1185">Reference proteome</keyword>
<dbReference type="PANTHER" id="PTHR43483:SF3">
    <property type="entry name" value="MEMBRANE TRANSPORTER PROTEIN HI_0806-RELATED"/>
    <property type="match status" value="1"/>
</dbReference>
<gene>
    <name evidence="6" type="ORF">KPS_002778</name>
</gene>